<gene>
    <name evidence="1" type="ORF">NEOLEDRAFT_1140243</name>
</gene>
<dbReference type="InParanoid" id="A0A165PDR9"/>
<evidence type="ECO:0000313" key="2">
    <source>
        <dbReference type="Proteomes" id="UP000076761"/>
    </source>
</evidence>
<dbReference type="InterPro" id="IPR011989">
    <property type="entry name" value="ARM-like"/>
</dbReference>
<keyword evidence="2" id="KW-1185">Reference proteome</keyword>
<proteinExistence type="predicted"/>
<feature type="non-terminal residue" evidence="1">
    <location>
        <position position="59"/>
    </location>
</feature>
<organism evidence="1 2">
    <name type="scientific">Neolentinus lepideus HHB14362 ss-1</name>
    <dbReference type="NCBI Taxonomy" id="1314782"/>
    <lineage>
        <taxon>Eukaryota</taxon>
        <taxon>Fungi</taxon>
        <taxon>Dikarya</taxon>
        <taxon>Basidiomycota</taxon>
        <taxon>Agaricomycotina</taxon>
        <taxon>Agaricomycetes</taxon>
        <taxon>Gloeophyllales</taxon>
        <taxon>Gloeophyllaceae</taxon>
        <taxon>Neolentinus</taxon>
    </lineage>
</organism>
<name>A0A165PDR9_9AGAM</name>
<dbReference type="AlphaFoldDB" id="A0A165PDR9"/>
<evidence type="ECO:0000313" key="1">
    <source>
        <dbReference type="EMBL" id="KZT20894.1"/>
    </source>
</evidence>
<accession>A0A165PDR9</accession>
<protein>
    <submittedName>
        <fullName evidence="1">Uncharacterized protein</fullName>
    </submittedName>
</protein>
<reference evidence="1 2" key="1">
    <citation type="journal article" date="2016" name="Mol. Biol. Evol.">
        <title>Comparative Genomics of Early-Diverging Mushroom-Forming Fungi Provides Insights into the Origins of Lignocellulose Decay Capabilities.</title>
        <authorList>
            <person name="Nagy L.G."/>
            <person name="Riley R."/>
            <person name="Tritt A."/>
            <person name="Adam C."/>
            <person name="Daum C."/>
            <person name="Floudas D."/>
            <person name="Sun H."/>
            <person name="Yadav J.S."/>
            <person name="Pangilinan J."/>
            <person name="Larsson K.H."/>
            <person name="Matsuura K."/>
            <person name="Barry K."/>
            <person name="Labutti K."/>
            <person name="Kuo R."/>
            <person name="Ohm R.A."/>
            <person name="Bhattacharya S.S."/>
            <person name="Shirouzu T."/>
            <person name="Yoshinaga Y."/>
            <person name="Martin F.M."/>
            <person name="Grigoriev I.V."/>
            <person name="Hibbett D.S."/>
        </authorList>
    </citation>
    <scope>NUCLEOTIDE SEQUENCE [LARGE SCALE GENOMIC DNA]</scope>
    <source>
        <strain evidence="1 2">HHB14362 ss-1</strain>
    </source>
</reference>
<dbReference type="OrthoDB" id="997727at2759"/>
<dbReference type="Gene3D" id="1.25.10.10">
    <property type="entry name" value="Leucine-rich Repeat Variant"/>
    <property type="match status" value="1"/>
</dbReference>
<sequence length="59" mass="6373">MPLLLNILPNMSGSEYNKLRSKAMECVGLIGIAVGRDVLSDLGLFSDEMMRILTATSDA</sequence>
<dbReference type="STRING" id="1314782.A0A165PDR9"/>
<dbReference type="Proteomes" id="UP000076761">
    <property type="component" value="Unassembled WGS sequence"/>
</dbReference>
<dbReference type="EMBL" id="KV425614">
    <property type="protein sequence ID" value="KZT20894.1"/>
    <property type="molecule type" value="Genomic_DNA"/>
</dbReference>